<feature type="transmembrane region" description="Helical" evidence="2">
    <location>
        <begin position="209"/>
        <end position="226"/>
    </location>
</feature>
<dbReference type="Proteomes" id="UP000509667">
    <property type="component" value="Chromosome"/>
</dbReference>
<evidence type="ECO:0000256" key="1">
    <source>
        <dbReference type="SAM" id="MobiDB-lite"/>
    </source>
</evidence>
<feature type="compositionally biased region" description="Basic and acidic residues" evidence="1">
    <location>
        <begin position="1"/>
        <end position="10"/>
    </location>
</feature>
<dbReference type="InterPro" id="IPR055941">
    <property type="entry name" value="DUF7519"/>
</dbReference>
<sequence length="227" mass="22018">MSDATDRAPAADRPVAAPEDESGTDPESVGSDDGGLAGRGTAGSDPTAGASERRTGGSAAGTRATAASVDRSPARTSARLAVALAAVATLWLPTIGGRAFGLVGTALVAVGALRGRRRRVTAGAVALVAGVASAGLAGAPPLALVGATLCALLAWDTGRYGITVGEQLGREASTTRLELAHVAATAAVGTAAALLGTASYLVVDTTTDGVAVVVLLVGVALVLSALR</sequence>
<evidence type="ECO:0000313" key="3">
    <source>
        <dbReference type="EMBL" id="QLH76773.1"/>
    </source>
</evidence>
<accession>A0A7D5T4C5</accession>
<feature type="transmembrane region" description="Helical" evidence="2">
    <location>
        <begin position="120"/>
        <end position="137"/>
    </location>
</feature>
<evidence type="ECO:0000313" key="4">
    <source>
        <dbReference type="Proteomes" id="UP000509667"/>
    </source>
</evidence>
<feature type="compositionally biased region" description="Low complexity" evidence="1">
    <location>
        <begin position="56"/>
        <end position="71"/>
    </location>
</feature>
<keyword evidence="2" id="KW-1133">Transmembrane helix</keyword>
<feature type="region of interest" description="Disordered" evidence="1">
    <location>
        <begin position="1"/>
        <end position="71"/>
    </location>
</feature>
<feature type="compositionally biased region" description="Gly residues" evidence="1">
    <location>
        <begin position="32"/>
        <end position="41"/>
    </location>
</feature>
<keyword evidence="2" id="KW-0472">Membrane</keyword>
<evidence type="ECO:0000256" key="2">
    <source>
        <dbReference type="SAM" id="Phobius"/>
    </source>
</evidence>
<dbReference type="RefSeq" id="WP_179910708.1">
    <property type="nucleotide sequence ID" value="NZ_CP058910.1"/>
</dbReference>
<dbReference type="KEGG" id="hrr:HZS55_05395"/>
<dbReference type="GeneID" id="56077276"/>
<dbReference type="OrthoDB" id="242876at2157"/>
<gene>
    <name evidence="3" type="ORF">HZS55_05395</name>
</gene>
<keyword evidence="4" id="KW-1185">Reference proteome</keyword>
<dbReference type="Pfam" id="PF24363">
    <property type="entry name" value="DUF7519"/>
    <property type="match status" value="1"/>
</dbReference>
<reference evidence="3 4" key="1">
    <citation type="submission" date="2020-07" db="EMBL/GenBank/DDBJ databases">
        <title>Halosimplex pelagicum sp. nov. and Halosimplex rubrum sp. nov., isolated from salted brown alga Laminaria, and emended description of the genus Halosimplex.</title>
        <authorList>
            <person name="Cui H."/>
        </authorList>
    </citation>
    <scope>NUCLEOTIDE SEQUENCE [LARGE SCALE GENOMIC DNA]</scope>
    <source>
        <strain evidence="3 4">R27</strain>
    </source>
</reference>
<organism evidence="3 4">
    <name type="scientific">Halosimplex rubrum</name>
    <dbReference type="NCBI Taxonomy" id="869889"/>
    <lineage>
        <taxon>Archaea</taxon>
        <taxon>Methanobacteriati</taxon>
        <taxon>Methanobacteriota</taxon>
        <taxon>Stenosarchaea group</taxon>
        <taxon>Halobacteria</taxon>
        <taxon>Halobacteriales</taxon>
        <taxon>Haloarculaceae</taxon>
        <taxon>Halosimplex</taxon>
    </lineage>
</organism>
<protein>
    <submittedName>
        <fullName evidence="3">Uncharacterized protein</fullName>
    </submittedName>
</protein>
<name>A0A7D5T4C5_9EURY</name>
<proteinExistence type="predicted"/>
<dbReference type="AlphaFoldDB" id="A0A7D5T4C5"/>
<keyword evidence="2" id="KW-0812">Transmembrane</keyword>
<feature type="transmembrane region" description="Helical" evidence="2">
    <location>
        <begin position="182"/>
        <end position="203"/>
    </location>
</feature>
<dbReference type="EMBL" id="CP058910">
    <property type="protein sequence ID" value="QLH76773.1"/>
    <property type="molecule type" value="Genomic_DNA"/>
</dbReference>
<feature type="transmembrane region" description="Helical" evidence="2">
    <location>
        <begin position="80"/>
        <end position="113"/>
    </location>
</feature>